<sequence>MRQRMQDCYAVAWLSGVVAAFVGRVARSYSGVEPFRALEAGRRLRDKQQGQGCILGVYCLASFEPDCRAWLHGGGTCTRLVLFATLLRKLVSVRRAQQN</sequence>
<keyword evidence="2" id="KW-1185">Reference proteome</keyword>
<proteinExistence type="predicted"/>
<dbReference type="AlphaFoldDB" id="A0A9P9HIS7"/>
<evidence type="ECO:0000313" key="1">
    <source>
        <dbReference type="EMBL" id="KAH7258196.1"/>
    </source>
</evidence>
<dbReference type="Proteomes" id="UP000736672">
    <property type="component" value="Unassembled WGS sequence"/>
</dbReference>
<accession>A0A9P9HIS7</accession>
<evidence type="ECO:0000313" key="2">
    <source>
        <dbReference type="Proteomes" id="UP000736672"/>
    </source>
</evidence>
<organism evidence="1 2">
    <name type="scientific">Fusarium solani</name>
    <name type="common">Filamentous fungus</name>
    <dbReference type="NCBI Taxonomy" id="169388"/>
    <lineage>
        <taxon>Eukaryota</taxon>
        <taxon>Fungi</taxon>
        <taxon>Dikarya</taxon>
        <taxon>Ascomycota</taxon>
        <taxon>Pezizomycotina</taxon>
        <taxon>Sordariomycetes</taxon>
        <taxon>Hypocreomycetidae</taxon>
        <taxon>Hypocreales</taxon>
        <taxon>Nectriaceae</taxon>
        <taxon>Fusarium</taxon>
        <taxon>Fusarium solani species complex</taxon>
    </lineage>
</organism>
<gene>
    <name evidence="1" type="ORF">B0J15DRAFT_293562</name>
</gene>
<reference evidence="1" key="1">
    <citation type="journal article" date="2021" name="Nat. Commun.">
        <title>Genetic determinants of endophytism in the Arabidopsis root mycobiome.</title>
        <authorList>
            <person name="Mesny F."/>
            <person name="Miyauchi S."/>
            <person name="Thiergart T."/>
            <person name="Pickel B."/>
            <person name="Atanasova L."/>
            <person name="Karlsson M."/>
            <person name="Huettel B."/>
            <person name="Barry K.W."/>
            <person name="Haridas S."/>
            <person name="Chen C."/>
            <person name="Bauer D."/>
            <person name="Andreopoulos W."/>
            <person name="Pangilinan J."/>
            <person name="LaButti K."/>
            <person name="Riley R."/>
            <person name="Lipzen A."/>
            <person name="Clum A."/>
            <person name="Drula E."/>
            <person name="Henrissat B."/>
            <person name="Kohler A."/>
            <person name="Grigoriev I.V."/>
            <person name="Martin F.M."/>
            <person name="Hacquard S."/>
        </authorList>
    </citation>
    <scope>NUCLEOTIDE SEQUENCE</scope>
    <source>
        <strain evidence="1">FSSC 5 MPI-SDFR-AT-0091</strain>
    </source>
</reference>
<dbReference type="EMBL" id="JAGTJS010000009">
    <property type="protein sequence ID" value="KAH7258196.1"/>
    <property type="molecule type" value="Genomic_DNA"/>
</dbReference>
<comment type="caution">
    <text evidence="1">The sequence shown here is derived from an EMBL/GenBank/DDBJ whole genome shotgun (WGS) entry which is preliminary data.</text>
</comment>
<name>A0A9P9HIS7_FUSSL</name>
<protein>
    <submittedName>
        <fullName evidence="1">Uncharacterized protein</fullName>
    </submittedName>
</protein>